<dbReference type="PANTHER" id="PTHR44216">
    <property type="entry name" value="PROTEIN O-MANNOSYL-TRANSFERASE TMTC2"/>
    <property type="match status" value="1"/>
</dbReference>
<keyword evidence="2" id="KW-0812">Transmembrane</keyword>
<dbReference type="Proteomes" id="UP000285961">
    <property type="component" value="Unassembled WGS sequence"/>
</dbReference>
<dbReference type="Pfam" id="PF13432">
    <property type="entry name" value="TPR_16"/>
    <property type="match status" value="2"/>
</dbReference>
<proteinExistence type="predicted"/>
<evidence type="ECO:0000256" key="2">
    <source>
        <dbReference type="SAM" id="Phobius"/>
    </source>
</evidence>
<feature type="transmembrane region" description="Helical" evidence="2">
    <location>
        <begin position="330"/>
        <end position="351"/>
    </location>
</feature>
<feature type="repeat" description="TPR" evidence="1">
    <location>
        <begin position="542"/>
        <end position="575"/>
    </location>
</feature>
<dbReference type="GO" id="GO:0035269">
    <property type="term" value="P:protein O-linked glycosylation via mannose"/>
    <property type="evidence" value="ECO:0007669"/>
    <property type="project" value="TreeGrafter"/>
</dbReference>
<comment type="caution">
    <text evidence="3">The sequence shown here is derived from an EMBL/GenBank/DDBJ whole genome shotgun (WGS) entry which is preliminary data.</text>
</comment>
<feature type="transmembrane region" description="Helical" evidence="2">
    <location>
        <begin position="265"/>
        <end position="284"/>
    </location>
</feature>
<feature type="transmembrane region" description="Helical" evidence="2">
    <location>
        <begin position="363"/>
        <end position="385"/>
    </location>
</feature>
<dbReference type="SMART" id="SM00028">
    <property type="entry name" value="TPR"/>
    <property type="match status" value="6"/>
</dbReference>
<dbReference type="Gene3D" id="1.25.40.10">
    <property type="entry name" value="Tetratricopeptide repeat domain"/>
    <property type="match status" value="2"/>
</dbReference>
<feature type="repeat" description="TPR" evidence="1">
    <location>
        <begin position="576"/>
        <end position="609"/>
    </location>
</feature>
<accession>A0A419F6C5</accession>
<dbReference type="PROSITE" id="PS50005">
    <property type="entry name" value="TPR"/>
    <property type="match status" value="5"/>
</dbReference>
<name>A0A419F6C5_9BACT</name>
<sequence>MSLMTMKKRSTFPIASYLALFILVILIYLNALQNDFVWDDNILIADNPLVKDGWRAVPTFFAQSHFDVENQGMSGSYHYRPIISVSWLLDYFMWGLRPGGFHLTNILLHSVNVILFFYFFRLLLQDERGALWASLLFASSPVHTNVVSYIMGRTDLFATLFFLGSLLLYDSFSRRIDRWRLGCLAGSTFFFALALLSKEIAVTLPAIVILYDLCITGRLKTGKALWKAGSAYAPFILILAGYFLLRRLIIEHEIGFAVSSLSDALVRAATILASIGLYWKLLLFPVGLSYERSIEVIRSVSSPAFLGGLALVCACIVLLVRWWNRDRTLVFCLGWFFVTFLPASNILPVFPSLAATHLYMAEHFLYLPSMGLFALAGVFISTLSTRMYDQFGGRWKPYALGAPVFVVILLLSVLTVRRTGDWRDEETFFKQSLAVNPASVRMLNNLGIVYIQQNRYEEALKLFEAALDIQPDSVISYNNIAAVYQDFGLWNEAVGLYRTAISLDATNLTARFELGKLLAEAGRLEEAKEHFSFLTERYPAFSPAHHELGRILMAEGHYPGALAEFEEALKNSPSPGVVLNSIGILYARQDKLEQAAAYFRRALKANPQSYNALVNLGNVCLVRGLEDEAVRHYERALSIRSDLPGLRERVVQLRAK</sequence>
<dbReference type="InterPro" id="IPR011990">
    <property type="entry name" value="TPR-like_helical_dom_sf"/>
</dbReference>
<keyword evidence="2" id="KW-0472">Membrane</keyword>
<feature type="transmembrane region" description="Helical" evidence="2">
    <location>
        <begin position="146"/>
        <end position="169"/>
    </location>
</feature>
<dbReference type="GO" id="GO:0000030">
    <property type="term" value="F:mannosyltransferase activity"/>
    <property type="evidence" value="ECO:0007669"/>
    <property type="project" value="TreeGrafter"/>
</dbReference>
<evidence type="ECO:0000313" key="3">
    <source>
        <dbReference type="EMBL" id="RJP74018.1"/>
    </source>
</evidence>
<protein>
    <submittedName>
        <fullName evidence="3">Tetratricopeptide repeat protein</fullName>
    </submittedName>
</protein>
<dbReference type="InterPro" id="IPR052384">
    <property type="entry name" value="TMTC_O-mannosyltransferase"/>
</dbReference>
<evidence type="ECO:0000313" key="4">
    <source>
        <dbReference type="Proteomes" id="UP000285961"/>
    </source>
</evidence>
<organism evidence="3 4">
    <name type="scientific">Candidatus Abyssobacteria bacterium SURF_17</name>
    <dbReference type="NCBI Taxonomy" id="2093361"/>
    <lineage>
        <taxon>Bacteria</taxon>
        <taxon>Pseudomonadati</taxon>
        <taxon>Candidatus Hydrogenedentota</taxon>
        <taxon>Candidatus Abyssobacteria</taxon>
    </lineage>
</organism>
<keyword evidence="1" id="KW-0802">TPR repeat</keyword>
<feature type="transmembrane region" description="Helical" evidence="2">
    <location>
        <begin position="181"/>
        <end position="204"/>
    </location>
</feature>
<dbReference type="PROSITE" id="PS50293">
    <property type="entry name" value="TPR_REGION"/>
    <property type="match status" value="1"/>
</dbReference>
<gene>
    <name evidence="3" type="ORF">C4532_03225</name>
</gene>
<keyword evidence="2" id="KW-1133">Transmembrane helix</keyword>
<dbReference type="AlphaFoldDB" id="A0A419F6C5"/>
<dbReference type="InterPro" id="IPR019734">
    <property type="entry name" value="TPR_rpt"/>
</dbReference>
<dbReference type="Pfam" id="PF13424">
    <property type="entry name" value="TPR_12"/>
    <property type="match status" value="1"/>
</dbReference>
<reference evidence="3 4" key="1">
    <citation type="journal article" date="2017" name="ISME J.">
        <title>Energy and carbon metabolisms in a deep terrestrial subsurface fluid microbial community.</title>
        <authorList>
            <person name="Momper L."/>
            <person name="Jungbluth S.P."/>
            <person name="Lee M.D."/>
            <person name="Amend J.P."/>
        </authorList>
    </citation>
    <scope>NUCLEOTIDE SEQUENCE [LARGE SCALE GENOMIC DNA]</scope>
    <source>
        <strain evidence="3">SURF_17</strain>
    </source>
</reference>
<feature type="transmembrane region" description="Helical" evidence="2">
    <location>
        <begin position="397"/>
        <end position="416"/>
    </location>
</feature>
<feature type="repeat" description="TPR" evidence="1">
    <location>
        <begin position="440"/>
        <end position="473"/>
    </location>
</feature>
<dbReference type="SUPFAM" id="SSF48452">
    <property type="entry name" value="TPR-like"/>
    <property type="match status" value="1"/>
</dbReference>
<dbReference type="PANTHER" id="PTHR44216:SF3">
    <property type="entry name" value="PROTEIN O-MANNOSYL-TRANSFERASE TMTC2"/>
    <property type="match status" value="1"/>
</dbReference>
<feature type="transmembrane region" description="Helical" evidence="2">
    <location>
        <begin position="12"/>
        <end position="31"/>
    </location>
</feature>
<feature type="transmembrane region" description="Helical" evidence="2">
    <location>
        <begin position="304"/>
        <end position="323"/>
    </location>
</feature>
<dbReference type="EMBL" id="QZKI01000021">
    <property type="protein sequence ID" value="RJP74018.1"/>
    <property type="molecule type" value="Genomic_DNA"/>
</dbReference>
<feature type="repeat" description="TPR" evidence="1">
    <location>
        <begin position="474"/>
        <end position="507"/>
    </location>
</feature>
<feature type="transmembrane region" description="Helical" evidence="2">
    <location>
        <begin position="106"/>
        <end position="124"/>
    </location>
</feature>
<evidence type="ECO:0000256" key="1">
    <source>
        <dbReference type="PROSITE-ProRule" id="PRU00339"/>
    </source>
</evidence>
<feature type="repeat" description="TPR" evidence="1">
    <location>
        <begin position="610"/>
        <end position="643"/>
    </location>
</feature>
<feature type="transmembrane region" description="Helical" evidence="2">
    <location>
        <begin position="224"/>
        <end position="245"/>
    </location>
</feature>